<dbReference type="AlphaFoldDB" id="A0A7W7M9I4"/>
<reference evidence="2 3" key="1">
    <citation type="submission" date="2020-08" db="EMBL/GenBank/DDBJ databases">
        <title>Sequencing the genomes of 1000 actinobacteria strains.</title>
        <authorList>
            <person name="Klenk H.-P."/>
        </authorList>
    </citation>
    <scope>NUCLEOTIDE SEQUENCE [LARGE SCALE GENOMIC DNA]</scope>
    <source>
        <strain evidence="2 3">DSM 45809</strain>
    </source>
</reference>
<dbReference type="Pfam" id="PF00485">
    <property type="entry name" value="PRK"/>
    <property type="match status" value="1"/>
</dbReference>
<dbReference type="RefSeq" id="WP_185042293.1">
    <property type="nucleotide sequence ID" value="NZ_BAABFG010000005.1"/>
</dbReference>
<dbReference type="SUPFAM" id="SSF52540">
    <property type="entry name" value="P-loop containing nucleoside triphosphate hydrolases"/>
    <property type="match status" value="1"/>
</dbReference>
<sequence>MDVVDEVAGRIPASRDGACLRVGVDGPDGSGKTFFAERLAGAVRALGRPVVRVSIDDFHNVREVRYRQGRTSPRGFWEDSYNYERFRADVLEPFGPGGSRRYRTAAHDLATDEVLYPDRQEAAPGTVLIVDGLFLHRDEIGQVWDLSVFLDVPFRETARRMAERDGTEPDPDHPSMRRYVEAQRRYFATCSPQRRADILIDNADFGAPRIVGG</sequence>
<dbReference type="EMBL" id="JACHNB010000001">
    <property type="protein sequence ID" value="MBB4741855.1"/>
    <property type="molecule type" value="Genomic_DNA"/>
</dbReference>
<gene>
    <name evidence="2" type="ORF">BJY16_005314</name>
</gene>
<evidence type="ECO:0000259" key="1">
    <source>
        <dbReference type="Pfam" id="PF00485"/>
    </source>
</evidence>
<dbReference type="InterPro" id="IPR027417">
    <property type="entry name" value="P-loop_NTPase"/>
</dbReference>
<accession>A0A7W7M9I4</accession>
<evidence type="ECO:0000313" key="2">
    <source>
        <dbReference type="EMBL" id="MBB4741855.1"/>
    </source>
</evidence>
<evidence type="ECO:0000313" key="3">
    <source>
        <dbReference type="Proteomes" id="UP000546162"/>
    </source>
</evidence>
<proteinExistence type="predicted"/>
<comment type="caution">
    <text evidence="2">The sequence shown here is derived from an EMBL/GenBank/DDBJ whole genome shotgun (WGS) entry which is preliminary data.</text>
</comment>
<dbReference type="Gene3D" id="3.40.50.300">
    <property type="entry name" value="P-loop containing nucleotide triphosphate hydrolases"/>
    <property type="match status" value="1"/>
</dbReference>
<dbReference type="PANTHER" id="PTHR10285">
    <property type="entry name" value="URIDINE KINASE"/>
    <property type="match status" value="1"/>
</dbReference>
<keyword evidence="2" id="KW-0418">Kinase</keyword>
<protein>
    <submittedName>
        <fullName evidence="2">Uridine kinase</fullName>
        <ecNumber evidence="2">2.7.1.48</ecNumber>
    </submittedName>
</protein>
<keyword evidence="2" id="KW-0808">Transferase</keyword>
<keyword evidence="3" id="KW-1185">Reference proteome</keyword>
<dbReference type="GO" id="GO:0005524">
    <property type="term" value="F:ATP binding"/>
    <property type="evidence" value="ECO:0007669"/>
    <property type="project" value="InterPro"/>
</dbReference>
<dbReference type="InterPro" id="IPR006083">
    <property type="entry name" value="PRK/URK"/>
</dbReference>
<name>A0A7W7M9I4_9ACTN</name>
<dbReference type="GO" id="GO:0004849">
    <property type="term" value="F:uridine kinase activity"/>
    <property type="evidence" value="ECO:0007669"/>
    <property type="project" value="UniProtKB-EC"/>
</dbReference>
<dbReference type="EC" id="2.7.1.48" evidence="2"/>
<dbReference type="Proteomes" id="UP000546162">
    <property type="component" value="Unassembled WGS sequence"/>
</dbReference>
<feature type="domain" description="Phosphoribulokinase/uridine kinase" evidence="1">
    <location>
        <begin position="22"/>
        <end position="167"/>
    </location>
</feature>
<organism evidence="2 3">
    <name type="scientific">Actinoplanes octamycinicus</name>
    <dbReference type="NCBI Taxonomy" id="135948"/>
    <lineage>
        <taxon>Bacteria</taxon>
        <taxon>Bacillati</taxon>
        <taxon>Actinomycetota</taxon>
        <taxon>Actinomycetes</taxon>
        <taxon>Micromonosporales</taxon>
        <taxon>Micromonosporaceae</taxon>
        <taxon>Actinoplanes</taxon>
    </lineage>
</organism>